<dbReference type="RefSeq" id="WP_014455379.1">
    <property type="nucleotide sequence ID" value="NC_017098.1"/>
</dbReference>
<evidence type="ECO:0000313" key="5">
    <source>
        <dbReference type="Proteomes" id="UP000007383"/>
    </source>
</evidence>
<dbReference type="InterPro" id="IPR029787">
    <property type="entry name" value="Nucleotide_cyclase"/>
</dbReference>
<dbReference type="GO" id="GO:1902201">
    <property type="term" value="P:negative regulation of bacterial-type flagellum-dependent cell motility"/>
    <property type="evidence" value="ECO:0007669"/>
    <property type="project" value="TreeGrafter"/>
</dbReference>
<dbReference type="OrthoDB" id="9779586at2"/>
<accession>H9UIP9</accession>
<dbReference type="PROSITE" id="PS50887">
    <property type="entry name" value="GGDEF"/>
    <property type="match status" value="1"/>
</dbReference>
<dbReference type="PANTHER" id="PTHR45138:SF9">
    <property type="entry name" value="DIGUANYLATE CYCLASE DGCM-RELATED"/>
    <property type="match status" value="1"/>
</dbReference>
<name>H9UIP9_SPIAZ</name>
<dbReference type="InterPro" id="IPR043128">
    <property type="entry name" value="Rev_trsase/Diguanyl_cyclase"/>
</dbReference>
<organism evidence="4 5">
    <name type="scientific">Spirochaeta africana (strain ATCC 700263 / DSM 8902 / Z-7692)</name>
    <dbReference type="NCBI Taxonomy" id="889378"/>
    <lineage>
        <taxon>Bacteria</taxon>
        <taxon>Pseudomonadati</taxon>
        <taxon>Spirochaetota</taxon>
        <taxon>Spirochaetia</taxon>
        <taxon>Spirochaetales</taxon>
        <taxon>Spirochaetaceae</taxon>
        <taxon>Spirochaeta</taxon>
    </lineage>
</organism>
<comment type="catalytic activity">
    <reaction evidence="2">
        <text>2 GTP = 3',3'-c-di-GMP + 2 diphosphate</text>
        <dbReference type="Rhea" id="RHEA:24898"/>
        <dbReference type="ChEBI" id="CHEBI:33019"/>
        <dbReference type="ChEBI" id="CHEBI:37565"/>
        <dbReference type="ChEBI" id="CHEBI:58805"/>
        <dbReference type="EC" id="2.7.7.65"/>
    </reaction>
</comment>
<dbReference type="EC" id="2.7.7.65" evidence="1"/>
<evidence type="ECO:0000313" key="4">
    <source>
        <dbReference type="EMBL" id="AFG37392.1"/>
    </source>
</evidence>
<feature type="domain" description="GGDEF" evidence="3">
    <location>
        <begin position="154"/>
        <end position="288"/>
    </location>
</feature>
<dbReference type="STRING" id="889378.Spiaf_1317"/>
<dbReference type="eggNOG" id="COG3706">
    <property type="taxonomic scope" value="Bacteria"/>
</dbReference>
<dbReference type="EMBL" id="CP003282">
    <property type="protein sequence ID" value="AFG37392.1"/>
    <property type="molecule type" value="Genomic_DNA"/>
</dbReference>
<dbReference type="GO" id="GO:0005886">
    <property type="term" value="C:plasma membrane"/>
    <property type="evidence" value="ECO:0007669"/>
    <property type="project" value="TreeGrafter"/>
</dbReference>
<dbReference type="KEGG" id="sfc:Spiaf_1317"/>
<reference evidence="5" key="1">
    <citation type="journal article" date="2013" name="Stand. Genomic Sci.">
        <title>Complete genome sequence of the halophilic bacterium Spirochaeta africana type strain (Z-7692(T)) from the alkaline Lake Magadi in the East African Rift.</title>
        <authorList>
            <person name="Liolos K."/>
            <person name="Abt B."/>
            <person name="Scheuner C."/>
            <person name="Teshima H."/>
            <person name="Held B."/>
            <person name="Lapidus A."/>
            <person name="Nolan M."/>
            <person name="Lucas S."/>
            <person name="Deshpande S."/>
            <person name="Cheng J.F."/>
            <person name="Tapia R."/>
            <person name="Goodwin L.A."/>
            <person name="Pitluck S."/>
            <person name="Pagani I."/>
            <person name="Ivanova N."/>
            <person name="Mavromatis K."/>
            <person name="Mikhailova N."/>
            <person name="Huntemann M."/>
            <person name="Pati A."/>
            <person name="Chen A."/>
            <person name="Palaniappan K."/>
            <person name="Land M."/>
            <person name="Rohde M."/>
            <person name="Tindall B.J."/>
            <person name="Detter J.C."/>
            <person name="Goker M."/>
            <person name="Bristow J."/>
            <person name="Eisen J.A."/>
            <person name="Markowitz V."/>
            <person name="Hugenholtz P."/>
            <person name="Woyke T."/>
            <person name="Klenk H.P."/>
            <person name="Kyrpides N.C."/>
        </authorList>
    </citation>
    <scope>NUCLEOTIDE SEQUENCE</scope>
    <source>
        <strain evidence="5">ATCC 700263 / DSM 8902 / Z-7692</strain>
    </source>
</reference>
<dbReference type="InterPro" id="IPR000160">
    <property type="entry name" value="GGDEF_dom"/>
</dbReference>
<dbReference type="PATRIC" id="fig|889378.3.peg.1321"/>
<dbReference type="GO" id="GO:0052621">
    <property type="term" value="F:diguanylate cyclase activity"/>
    <property type="evidence" value="ECO:0007669"/>
    <property type="project" value="UniProtKB-EC"/>
</dbReference>
<dbReference type="AlphaFoldDB" id="H9UIP9"/>
<dbReference type="SUPFAM" id="SSF55073">
    <property type="entry name" value="Nucleotide cyclase"/>
    <property type="match status" value="1"/>
</dbReference>
<dbReference type="CDD" id="cd01949">
    <property type="entry name" value="GGDEF"/>
    <property type="match status" value="1"/>
</dbReference>
<evidence type="ECO:0000256" key="2">
    <source>
        <dbReference type="ARBA" id="ARBA00034247"/>
    </source>
</evidence>
<dbReference type="GO" id="GO:0043709">
    <property type="term" value="P:cell adhesion involved in single-species biofilm formation"/>
    <property type="evidence" value="ECO:0007669"/>
    <property type="project" value="TreeGrafter"/>
</dbReference>
<dbReference type="NCBIfam" id="TIGR00254">
    <property type="entry name" value="GGDEF"/>
    <property type="match status" value="1"/>
</dbReference>
<dbReference type="HOGENOM" id="CLU_000445_11_5_12"/>
<evidence type="ECO:0000256" key="1">
    <source>
        <dbReference type="ARBA" id="ARBA00012528"/>
    </source>
</evidence>
<protein>
    <recommendedName>
        <fullName evidence="1">diguanylate cyclase</fullName>
        <ecNumber evidence="1">2.7.7.65</ecNumber>
    </recommendedName>
</protein>
<sequence>MHGGEPLLAEAGLDPHALKKLLLKDAGQIDQIGQLAAADRFSARVPQWYYRVVLSLLTSMDLSEAEAENHFFAILQHRQDLSVRMGRDIGIRVACLDYFLHVENRMINPKLVEADLFEQLLGKTKLDPKLQCYNYPFFLELAQTELHKTRRHGGSFSILMLDLDDFKQLNDTCGHVCADEVLRYCVDAMREQLRVEDIIGRYGGDEFICLLPHTAAEGVGCVLKRIRTALLDCPVVLPGAEACLVHFSGGVAEYPGDGDDLDTLVRTADTRLYQAKEAGKNMVYSGKGDIGL</sequence>
<dbReference type="PANTHER" id="PTHR45138">
    <property type="entry name" value="REGULATORY COMPONENTS OF SENSORY TRANSDUCTION SYSTEM"/>
    <property type="match status" value="1"/>
</dbReference>
<keyword evidence="5" id="KW-1185">Reference proteome</keyword>
<gene>
    <name evidence="4" type="ordered locus">Spiaf_1317</name>
</gene>
<dbReference type="Pfam" id="PF00990">
    <property type="entry name" value="GGDEF"/>
    <property type="match status" value="1"/>
</dbReference>
<dbReference type="Gene3D" id="3.30.70.270">
    <property type="match status" value="1"/>
</dbReference>
<proteinExistence type="predicted"/>
<dbReference type="Proteomes" id="UP000007383">
    <property type="component" value="Chromosome"/>
</dbReference>
<evidence type="ECO:0000259" key="3">
    <source>
        <dbReference type="PROSITE" id="PS50887"/>
    </source>
</evidence>
<dbReference type="InterPro" id="IPR050469">
    <property type="entry name" value="Diguanylate_Cyclase"/>
</dbReference>
<dbReference type="SMART" id="SM00267">
    <property type="entry name" value="GGDEF"/>
    <property type="match status" value="1"/>
</dbReference>